<dbReference type="Pfam" id="PF00251">
    <property type="entry name" value="Glyco_hydro_32N"/>
    <property type="match status" value="1"/>
</dbReference>
<dbReference type="InterPro" id="IPR001362">
    <property type="entry name" value="Glyco_hydro_32"/>
</dbReference>
<dbReference type="RefSeq" id="WP_301220456.1">
    <property type="nucleotide sequence ID" value="NZ_JAROCB010000005.1"/>
</dbReference>
<dbReference type="Proteomes" id="UP001174210">
    <property type="component" value="Unassembled WGS sequence"/>
</dbReference>
<keyword evidence="6" id="KW-1185">Reference proteome</keyword>
<evidence type="ECO:0000256" key="2">
    <source>
        <dbReference type="ARBA" id="ARBA00022801"/>
    </source>
</evidence>
<keyword evidence="3" id="KW-0326">Glycosidase</keyword>
<dbReference type="InterPro" id="IPR013148">
    <property type="entry name" value="Glyco_hydro_32_N"/>
</dbReference>
<dbReference type="GO" id="GO:0016787">
    <property type="term" value="F:hydrolase activity"/>
    <property type="evidence" value="ECO:0007669"/>
    <property type="project" value="UniProtKB-KW"/>
</dbReference>
<dbReference type="PANTHER" id="PTHR31953">
    <property type="entry name" value="BETA-FRUCTOFURANOSIDASE, INSOLUBLE ISOENZYME CWINV1-RELATED"/>
    <property type="match status" value="1"/>
</dbReference>
<comment type="similarity">
    <text evidence="1">Belongs to the glycosyl hydrolase 32 family.</text>
</comment>
<dbReference type="Gene3D" id="2.115.10.20">
    <property type="entry name" value="Glycosyl hydrolase domain, family 43"/>
    <property type="match status" value="1"/>
</dbReference>
<protein>
    <submittedName>
        <fullName evidence="5">Glycosyl hydrolase family 32</fullName>
    </submittedName>
</protein>
<sequence length="331" mass="36763">MFSLPESYVWDFWLADDGDRYHLFFLYASKALKDPDARHYRASIGHAISDDLVNWTRVVDALVRSDAPAFDELATWTGSVVRADDGLWRMFYTGTVLTGHGNVQSIGVATSPDLYEWTKSERNPILTADSRWYERLADGHWHDEAFRDPWVYRDERAGAWRMLITARSNHGRPDDRGVIATALSGDLENWELQPPLSSPGAGFGQLEVLNTAEIDGEHVLFFSCLAADLAEERRVTGTTGGVWAVMADAEGRWDPRLAEQLTEHDLYVGRVIHDRQTGRPMFLAFRNSAPDGSFVGGIADPRSISVRDGRVVLDAVAGMPDPAVGSVVGGR</sequence>
<dbReference type="EMBL" id="JAROCB010000005">
    <property type="protein sequence ID" value="MDN4599112.1"/>
    <property type="molecule type" value="Genomic_DNA"/>
</dbReference>
<name>A0ABT8J218_9MICO</name>
<evidence type="ECO:0000259" key="4">
    <source>
        <dbReference type="Pfam" id="PF00251"/>
    </source>
</evidence>
<dbReference type="InterPro" id="IPR023296">
    <property type="entry name" value="Glyco_hydro_beta-prop_sf"/>
</dbReference>
<dbReference type="CDD" id="cd18609">
    <property type="entry name" value="GH32-like"/>
    <property type="match status" value="1"/>
</dbReference>
<accession>A0ABT8J218</accession>
<evidence type="ECO:0000256" key="3">
    <source>
        <dbReference type="ARBA" id="ARBA00023295"/>
    </source>
</evidence>
<dbReference type="InterPro" id="IPR050551">
    <property type="entry name" value="Fructan_Metab_Enzymes"/>
</dbReference>
<dbReference type="SUPFAM" id="SSF75005">
    <property type="entry name" value="Arabinanase/levansucrase/invertase"/>
    <property type="match status" value="1"/>
</dbReference>
<keyword evidence="2 5" id="KW-0378">Hydrolase</keyword>
<dbReference type="SMART" id="SM00640">
    <property type="entry name" value="Glyco_32"/>
    <property type="match status" value="1"/>
</dbReference>
<organism evidence="5 6">
    <name type="scientific">Leifsonia virtsii</name>
    <dbReference type="NCBI Taxonomy" id="3035915"/>
    <lineage>
        <taxon>Bacteria</taxon>
        <taxon>Bacillati</taxon>
        <taxon>Actinomycetota</taxon>
        <taxon>Actinomycetes</taxon>
        <taxon>Micrococcales</taxon>
        <taxon>Microbacteriaceae</taxon>
        <taxon>Leifsonia</taxon>
    </lineage>
</organism>
<evidence type="ECO:0000256" key="1">
    <source>
        <dbReference type="ARBA" id="ARBA00009902"/>
    </source>
</evidence>
<reference evidence="5" key="1">
    <citation type="submission" date="2023-03" db="EMBL/GenBank/DDBJ databases">
        <title>MT1 and MT2 Draft Genomes of Novel Species.</title>
        <authorList>
            <person name="Venkateswaran K."/>
        </authorList>
    </citation>
    <scope>NUCLEOTIDE SEQUENCE</scope>
    <source>
        <strain evidence="5">F6_8S_P_1A</strain>
    </source>
</reference>
<comment type="caution">
    <text evidence="5">The sequence shown here is derived from an EMBL/GenBank/DDBJ whole genome shotgun (WGS) entry which is preliminary data.</text>
</comment>
<feature type="domain" description="Glycosyl hydrolase family 32 N-terminal" evidence="4">
    <location>
        <begin position="19"/>
        <end position="236"/>
    </location>
</feature>
<evidence type="ECO:0000313" key="6">
    <source>
        <dbReference type="Proteomes" id="UP001174210"/>
    </source>
</evidence>
<proteinExistence type="inferred from homology"/>
<gene>
    <name evidence="5" type="ORF">P5G59_18320</name>
</gene>
<evidence type="ECO:0000313" key="5">
    <source>
        <dbReference type="EMBL" id="MDN4599112.1"/>
    </source>
</evidence>